<keyword evidence="3" id="KW-1185">Reference proteome</keyword>
<reference evidence="3" key="1">
    <citation type="journal article" date="2019" name="Int. J. Syst. Evol. Microbiol.">
        <title>The Global Catalogue of Microorganisms (GCM) 10K type strain sequencing project: providing services to taxonomists for standard genome sequencing and annotation.</title>
        <authorList>
            <consortium name="The Broad Institute Genomics Platform"/>
            <consortium name="The Broad Institute Genome Sequencing Center for Infectious Disease"/>
            <person name="Wu L."/>
            <person name="Ma J."/>
        </authorList>
    </citation>
    <scope>NUCLEOTIDE SEQUENCE [LARGE SCALE GENOMIC DNA]</scope>
    <source>
        <strain evidence="3">CCUG 62974</strain>
    </source>
</reference>
<protein>
    <recommendedName>
        <fullName evidence="1">Insecticidal crystal toxin domain-containing protein</fullName>
    </recommendedName>
</protein>
<comment type="caution">
    <text evidence="2">The sequence shown here is derived from an EMBL/GenBank/DDBJ whole genome shotgun (WGS) entry which is preliminary data.</text>
</comment>
<dbReference type="Pfam" id="PF05431">
    <property type="entry name" value="Toxin_10"/>
    <property type="match status" value="1"/>
</dbReference>
<dbReference type="EMBL" id="JBHTHX010000302">
    <property type="protein sequence ID" value="MFD0885162.1"/>
    <property type="molecule type" value="Genomic_DNA"/>
</dbReference>
<organism evidence="2 3">
    <name type="scientific">Streptosporangium algeriense</name>
    <dbReference type="NCBI Taxonomy" id="1682748"/>
    <lineage>
        <taxon>Bacteria</taxon>
        <taxon>Bacillati</taxon>
        <taxon>Actinomycetota</taxon>
        <taxon>Actinomycetes</taxon>
        <taxon>Streptosporangiales</taxon>
        <taxon>Streptosporangiaceae</taxon>
        <taxon>Streptosporangium</taxon>
    </lineage>
</organism>
<evidence type="ECO:0000259" key="1">
    <source>
        <dbReference type="Pfam" id="PF05431"/>
    </source>
</evidence>
<sequence length="319" mass="35972">MPLDPDGRKWWICNLESGKFAVPTVTSIAGDYFALLTAHPENDLGESVGKWRLENARSGRFFIKDDQSFRYMYMTDLGNFLCVALADDNAEQSAAWSFSEDGVYDAPVVRDLQVADLYPDYGAPPEQTSLNPPPERTDEVIVGEALVPAACVNDGGRSLEWKLKYSPFYVLRRSSAWKSQFRGYDGFTETVHTVYWDEGMTESVSQTLEWHINISIGHTGGFNVKALSAEITANLEGGLSVSTTKTWEKSYFKHEEYQTTYPSNDGVEYVIADWERVDIYRLYRVPDGCIELDDEVDSWEFTVPGSQIAKSFQAPHPTD</sequence>
<feature type="domain" description="Insecticidal crystal toxin" evidence="1">
    <location>
        <begin position="140"/>
        <end position="309"/>
    </location>
</feature>
<dbReference type="InterPro" id="IPR008872">
    <property type="entry name" value="Toxin_P42"/>
</dbReference>
<evidence type="ECO:0000313" key="3">
    <source>
        <dbReference type="Proteomes" id="UP001597024"/>
    </source>
</evidence>
<dbReference type="Proteomes" id="UP001597024">
    <property type="component" value="Unassembled WGS sequence"/>
</dbReference>
<name>A0ABW3DQ81_9ACTN</name>
<accession>A0ABW3DQ81</accession>
<gene>
    <name evidence="2" type="ORF">ACFQ08_11465</name>
</gene>
<evidence type="ECO:0000313" key="2">
    <source>
        <dbReference type="EMBL" id="MFD0885162.1"/>
    </source>
</evidence>
<proteinExistence type="predicted"/>